<name>A0AAW3J367_9HELI</name>
<proteinExistence type="predicted"/>
<dbReference type="EMBL" id="JNUR01000015">
    <property type="protein sequence ID" value="KPH50620.1"/>
    <property type="molecule type" value="Genomic_DNA"/>
</dbReference>
<keyword evidence="1" id="KW-1133">Transmembrane helix</keyword>
<protein>
    <submittedName>
        <fullName evidence="2">Uncharacterized protein</fullName>
    </submittedName>
</protein>
<feature type="transmembrane region" description="Helical" evidence="1">
    <location>
        <begin position="12"/>
        <end position="29"/>
    </location>
</feature>
<evidence type="ECO:0000313" key="3">
    <source>
        <dbReference type="Proteomes" id="UP000037800"/>
    </source>
</evidence>
<feature type="transmembrane region" description="Helical" evidence="1">
    <location>
        <begin position="92"/>
        <end position="111"/>
    </location>
</feature>
<feature type="transmembrane region" description="Helical" evidence="1">
    <location>
        <begin position="123"/>
        <end position="148"/>
    </location>
</feature>
<reference evidence="2 3" key="1">
    <citation type="submission" date="2014-06" db="EMBL/GenBank/DDBJ databases">
        <title>Helicobacter pullorum isolates in fresh chicken meat - phenotypic and genotypic features.</title>
        <authorList>
            <person name="Borges V."/>
            <person name="Santos A."/>
            <person name="Correia C.B."/>
            <person name="Saraiva M."/>
            <person name="Menard A."/>
            <person name="Vieira L."/>
            <person name="Sampaio D.A."/>
            <person name="Gomes J.P."/>
            <person name="Oleastro M."/>
        </authorList>
    </citation>
    <scope>NUCLEOTIDE SEQUENCE [LARGE SCALE GENOMIC DNA]</scope>
    <source>
        <strain evidence="2 3">229336/12</strain>
    </source>
</reference>
<keyword evidence="1" id="KW-0812">Transmembrane</keyword>
<keyword evidence="1" id="KW-0472">Membrane</keyword>
<dbReference type="RefSeq" id="WP_060662895.1">
    <property type="nucleotide sequence ID" value="NZ_JNUR01000015.1"/>
</dbReference>
<accession>A0AAW3J367</accession>
<sequence length="160" mass="17935">MKEQIKEIKSNFWIMVILGIIGTFISKVGGNEAALAGLLFYIPSIFFSYKIYKTFSTTSNNALIIKYWWYGFWVQVAIIIPILLVASGTTKAAGFIGAALLFATYFINIALYNEVSKVTKNKLFFIGSTLLIAFGLGFLLIFIAFITFDKIYTMEELANS</sequence>
<feature type="transmembrane region" description="Helical" evidence="1">
    <location>
        <begin position="67"/>
        <end position="86"/>
    </location>
</feature>
<comment type="caution">
    <text evidence="2">The sequence shown here is derived from an EMBL/GenBank/DDBJ whole genome shotgun (WGS) entry which is preliminary data.</text>
</comment>
<gene>
    <name evidence="2" type="ORF">HPU229336_01630</name>
</gene>
<dbReference type="AlphaFoldDB" id="A0AAW3J367"/>
<feature type="transmembrane region" description="Helical" evidence="1">
    <location>
        <begin position="35"/>
        <end position="55"/>
    </location>
</feature>
<organism evidence="2 3">
    <name type="scientific">Helicobacter pullorum</name>
    <dbReference type="NCBI Taxonomy" id="35818"/>
    <lineage>
        <taxon>Bacteria</taxon>
        <taxon>Pseudomonadati</taxon>
        <taxon>Campylobacterota</taxon>
        <taxon>Epsilonproteobacteria</taxon>
        <taxon>Campylobacterales</taxon>
        <taxon>Helicobacteraceae</taxon>
        <taxon>Helicobacter</taxon>
    </lineage>
</organism>
<dbReference type="Proteomes" id="UP000037800">
    <property type="component" value="Unassembled WGS sequence"/>
</dbReference>
<evidence type="ECO:0000256" key="1">
    <source>
        <dbReference type="SAM" id="Phobius"/>
    </source>
</evidence>
<evidence type="ECO:0000313" key="2">
    <source>
        <dbReference type="EMBL" id="KPH50620.1"/>
    </source>
</evidence>